<evidence type="ECO:0000313" key="1">
    <source>
        <dbReference type="EMBL" id="KAK9130263.1"/>
    </source>
</evidence>
<protein>
    <submittedName>
        <fullName evidence="1">Uncharacterized protein</fullName>
    </submittedName>
</protein>
<sequence>MPSPTAKTITTMTSRTRSSSLTTSLSLGSLTRLGQIGCSNSINVDRKGDVLDCDHQRPNGSDGHCLWTQSLPVFLSVLCSVLGFLERKMSRLVQLFFVDS</sequence>
<name>A0AAP0JC63_9MAGN</name>
<dbReference type="EMBL" id="JBBNAE010000004">
    <property type="protein sequence ID" value="KAK9130263.1"/>
    <property type="molecule type" value="Genomic_DNA"/>
</dbReference>
<keyword evidence="2" id="KW-1185">Reference proteome</keyword>
<comment type="caution">
    <text evidence="1">The sequence shown here is derived from an EMBL/GenBank/DDBJ whole genome shotgun (WGS) entry which is preliminary data.</text>
</comment>
<dbReference type="AlphaFoldDB" id="A0AAP0JC63"/>
<organism evidence="1 2">
    <name type="scientific">Stephania japonica</name>
    <dbReference type="NCBI Taxonomy" id="461633"/>
    <lineage>
        <taxon>Eukaryota</taxon>
        <taxon>Viridiplantae</taxon>
        <taxon>Streptophyta</taxon>
        <taxon>Embryophyta</taxon>
        <taxon>Tracheophyta</taxon>
        <taxon>Spermatophyta</taxon>
        <taxon>Magnoliopsida</taxon>
        <taxon>Ranunculales</taxon>
        <taxon>Menispermaceae</taxon>
        <taxon>Menispermoideae</taxon>
        <taxon>Cissampelideae</taxon>
        <taxon>Stephania</taxon>
    </lineage>
</organism>
<dbReference type="Proteomes" id="UP001417504">
    <property type="component" value="Unassembled WGS sequence"/>
</dbReference>
<reference evidence="1 2" key="1">
    <citation type="submission" date="2024-01" db="EMBL/GenBank/DDBJ databases">
        <title>Genome assemblies of Stephania.</title>
        <authorList>
            <person name="Yang L."/>
        </authorList>
    </citation>
    <scope>NUCLEOTIDE SEQUENCE [LARGE SCALE GENOMIC DNA]</scope>
    <source>
        <strain evidence="1">QJT</strain>
        <tissue evidence="1">Leaf</tissue>
    </source>
</reference>
<proteinExistence type="predicted"/>
<accession>A0AAP0JC63</accession>
<evidence type="ECO:0000313" key="2">
    <source>
        <dbReference type="Proteomes" id="UP001417504"/>
    </source>
</evidence>
<gene>
    <name evidence="1" type="ORF">Sjap_010750</name>
</gene>